<evidence type="ECO:0000313" key="2">
    <source>
        <dbReference type="EMBL" id="VXB27967.1"/>
    </source>
</evidence>
<gene>
    <name evidence="2" type="ORF">BACI348_40349</name>
</gene>
<protein>
    <submittedName>
        <fullName evidence="2">Dehydrogenase (Flavoprotein)</fullName>
    </submittedName>
</protein>
<dbReference type="InterPro" id="IPR002938">
    <property type="entry name" value="FAD-bd"/>
</dbReference>
<evidence type="ECO:0000259" key="1">
    <source>
        <dbReference type="Pfam" id="PF01494"/>
    </source>
</evidence>
<feature type="domain" description="FAD-binding" evidence="1">
    <location>
        <begin position="47"/>
        <end position="385"/>
    </location>
</feature>
<dbReference type="Pfam" id="PF01494">
    <property type="entry name" value="FAD_binding_3"/>
    <property type="match status" value="1"/>
</dbReference>
<dbReference type="EMBL" id="CABWLH010000009">
    <property type="protein sequence ID" value="VXB27967.1"/>
    <property type="molecule type" value="Genomic_DNA"/>
</dbReference>
<reference evidence="2 3" key="1">
    <citation type="submission" date="2019-10" db="EMBL/GenBank/DDBJ databases">
        <authorList>
            <person name="Karimi E."/>
        </authorList>
    </citation>
    <scope>NUCLEOTIDE SEQUENCE [LARGE SCALE GENOMIC DNA]</scope>
    <source>
        <strain evidence="2">Bacillus sp. 348</strain>
    </source>
</reference>
<sequence>MPIPFYIQKNENLLYLENQHMMKWSCNHFIYSLEAHVVTQPMKYERAIVIGGGITGMLAAKVLSSFYLEVLIIEKDELPDAPENRLGTPQAFHPHRMLPLGKQIVERLFPGYTKELLELGGYNTRHQTSRFMTKDGELVLTDTEETAVTRRAMLEWVLMQRMLREDRVQFLEKHEAIALLFEEETTKVSGLQVKDRRIKPGIINKISADLVIDTSGRMSKLPKWLKSAGRTLPQTDELIVSLGYSTRYYQIPSEAPNLEPMVIVGQPNKKIPTGLFERVDHDLAAVLLSAAGGSHYPTTDADQFDVETARLTNPSIAEAITHLIPYTKPKGFRVPACVRNHYEQMEDWPSGLLVMGDALCTLDPIHGQGMTKAALEAQTLERMLKQAQEDGLISFERHTLQQMQHANELGWWLCAIADMAWEGVELKGTPISHLTFVQEFFNYYVQYAVQTKQPKYLEAYHRMHSFLIEPRKIINLEQLQDMIQADFTGEVGHWWHRWDQKNDELNRAFFYEAVPDFQLHLLLKST</sequence>
<evidence type="ECO:0000313" key="3">
    <source>
        <dbReference type="Proteomes" id="UP000433089"/>
    </source>
</evidence>
<dbReference type="Proteomes" id="UP000433089">
    <property type="component" value="Unassembled WGS sequence"/>
</dbReference>
<dbReference type="Gene3D" id="3.50.50.60">
    <property type="entry name" value="FAD/NAD(P)-binding domain"/>
    <property type="match status" value="1"/>
</dbReference>
<dbReference type="AlphaFoldDB" id="A0A653PE08"/>
<dbReference type="InterPro" id="IPR036188">
    <property type="entry name" value="FAD/NAD-bd_sf"/>
</dbReference>
<dbReference type="PANTHER" id="PTHR43422:SF3">
    <property type="entry name" value="THIAMINE THIAZOLE SYNTHASE"/>
    <property type="match status" value="1"/>
</dbReference>
<organism evidence="2 3">
    <name type="scientific">Bacillus altitudinis</name>
    <dbReference type="NCBI Taxonomy" id="293387"/>
    <lineage>
        <taxon>Bacteria</taxon>
        <taxon>Bacillati</taxon>
        <taxon>Bacillota</taxon>
        <taxon>Bacilli</taxon>
        <taxon>Bacillales</taxon>
        <taxon>Bacillaceae</taxon>
        <taxon>Bacillus</taxon>
    </lineage>
</organism>
<dbReference type="PRINTS" id="PR00420">
    <property type="entry name" value="RNGMNOXGNASE"/>
</dbReference>
<dbReference type="GO" id="GO:0071949">
    <property type="term" value="F:FAD binding"/>
    <property type="evidence" value="ECO:0007669"/>
    <property type="project" value="InterPro"/>
</dbReference>
<proteinExistence type="predicted"/>
<dbReference type="PANTHER" id="PTHR43422">
    <property type="entry name" value="THIAMINE THIAZOLE SYNTHASE"/>
    <property type="match status" value="1"/>
</dbReference>
<accession>A0A653PE08</accession>
<dbReference type="SUPFAM" id="SSF51905">
    <property type="entry name" value="FAD/NAD(P)-binding domain"/>
    <property type="match status" value="1"/>
</dbReference>
<name>A0A653PE08_BACAB</name>